<dbReference type="InterPro" id="IPR015421">
    <property type="entry name" value="PyrdxlP-dep_Trfase_major"/>
</dbReference>
<keyword evidence="6 8" id="KW-0663">Pyridoxal phosphate</keyword>
<dbReference type="InterPro" id="IPR015422">
    <property type="entry name" value="PyrdxlP-dep_Trfase_small"/>
</dbReference>
<proteinExistence type="inferred from homology"/>
<dbReference type="PANTHER" id="PTHR13693">
    <property type="entry name" value="CLASS II AMINOTRANSFERASE/8-AMINO-7-OXONONANOATE SYNTHASE"/>
    <property type="match status" value="1"/>
</dbReference>
<evidence type="ECO:0000313" key="12">
    <source>
        <dbReference type="Proteomes" id="UP000198729"/>
    </source>
</evidence>
<protein>
    <recommendedName>
        <fullName evidence="8">8-amino-7-oxononanoate synthase</fullName>
        <shortName evidence="8">AONS</shortName>
        <ecNumber evidence="8">2.3.1.47</ecNumber>
    </recommendedName>
    <alternativeName>
        <fullName evidence="8">7-keto-8-amino-pelargonic acid synthase</fullName>
        <shortName evidence="8">7-KAP synthase</shortName>
        <shortName evidence="8">KAPA synthase</shortName>
    </alternativeName>
    <alternativeName>
        <fullName evidence="8">8-amino-7-ketopelargonate synthase</fullName>
    </alternativeName>
</protein>
<dbReference type="OrthoDB" id="9807157at2"/>
<feature type="binding site" evidence="8">
    <location>
        <begin position="106"/>
        <end position="107"/>
    </location>
    <ligand>
        <name>pyridoxal 5'-phosphate</name>
        <dbReference type="ChEBI" id="CHEBI:597326"/>
    </ligand>
</feature>
<accession>A0A1G5SE86</accession>
<feature type="modified residue" description="N6-(pyridoxal phosphate)lysine" evidence="8 9">
    <location>
        <position position="239"/>
    </location>
</feature>
<evidence type="ECO:0000256" key="7">
    <source>
        <dbReference type="ARBA" id="ARBA00047715"/>
    </source>
</evidence>
<dbReference type="PANTHER" id="PTHR13693:SF100">
    <property type="entry name" value="8-AMINO-7-OXONONANOATE SYNTHASE"/>
    <property type="match status" value="1"/>
</dbReference>
<organism evidence="11 12">
    <name type="scientific">Nitrosomonas mobilis</name>
    <dbReference type="NCBI Taxonomy" id="51642"/>
    <lineage>
        <taxon>Bacteria</taxon>
        <taxon>Pseudomonadati</taxon>
        <taxon>Pseudomonadota</taxon>
        <taxon>Betaproteobacteria</taxon>
        <taxon>Nitrosomonadales</taxon>
        <taxon>Nitrosomonadaceae</taxon>
        <taxon>Nitrosomonas</taxon>
    </lineage>
</organism>
<evidence type="ECO:0000256" key="2">
    <source>
        <dbReference type="ARBA" id="ARBA00004746"/>
    </source>
</evidence>
<comment type="subunit">
    <text evidence="3 8">Homodimer.</text>
</comment>
<dbReference type="EMBL" id="FMWO01000045">
    <property type="protein sequence ID" value="SCZ85418.1"/>
    <property type="molecule type" value="Genomic_DNA"/>
</dbReference>
<name>A0A1G5SE86_9PROT</name>
<keyword evidence="11" id="KW-0012">Acyltransferase</keyword>
<comment type="similarity">
    <text evidence="8">Belongs to the class-II pyridoxal-phosphate-dependent aminotransferase family. BioF subfamily.</text>
</comment>
<reference evidence="11 12" key="1">
    <citation type="submission" date="2016-10" db="EMBL/GenBank/DDBJ databases">
        <authorList>
            <person name="de Groot N.N."/>
        </authorList>
    </citation>
    <scope>NUCLEOTIDE SEQUENCE [LARGE SCALE GENOMIC DNA]</scope>
    <source>
        <strain evidence="11">1</strain>
    </source>
</reference>
<evidence type="ECO:0000256" key="8">
    <source>
        <dbReference type="HAMAP-Rule" id="MF_01693"/>
    </source>
</evidence>
<dbReference type="AlphaFoldDB" id="A0A1G5SE86"/>
<evidence type="ECO:0000313" key="11">
    <source>
        <dbReference type="EMBL" id="SCZ85418.1"/>
    </source>
</evidence>
<feature type="binding site" evidence="8">
    <location>
        <position position="205"/>
    </location>
    <ligand>
        <name>pyridoxal 5'-phosphate</name>
        <dbReference type="ChEBI" id="CHEBI:597326"/>
    </ligand>
</feature>
<comment type="function">
    <text evidence="8">Catalyzes the decarboxylative condensation of pimeloyl-[acyl-carrier protein] and L-alanine to produce 8-amino-7-oxononanoate (AON), [acyl-carrier protein], and carbon dioxide.</text>
</comment>
<dbReference type="InterPro" id="IPR004723">
    <property type="entry name" value="AONS_Archaea/Proteobacteria"/>
</dbReference>
<dbReference type="InterPro" id="IPR022834">
    <property type="entry name" value="AONS_Proteobacteria"/>
</dbReference>
<evidence type="ECO:0000256" key="4">
    <source>
        <dbReference type="ARBA" id="ARBA00022679"/>
    </source>
</evidence>
<dbReference type="Gene3D" id="3.90.1150.10">
    <property type="entry name" value="Aspartate Aminotransferase, domain 1"/>
    <property type="match status" value="1"/>
</dbReference>
<dbReference type="InterPro" id="IPR004839">
    <property type="entry name" value="Aminotransferase_I/II_large"/>
</dbReference>
<feature type="binding site" evidence="8">
    <location>
        <position position="131"/>
    </location>
    <ligand>
        <name>substrate</name>
    </ligand>
</feature>
<dbReference type="GO" id="GO:0008710">
    <property type="term" value="F:8-amino-7-oxononanoate synthase activity"/>
    <property type="evidence" value="ECO:0007669"/>
    <property type="project" value="UniProtKB-UniRule"/>
</dbReference>
<dbReference type="SUPFAM" id="SSF53383">
    <property type="entry name" value="PLP-dependent transferases"/>
    <property type="match status" value="1"/>
</dbReference>
<evidence type="ECO:0000256" key="3">
    <source>
        <dbReference type="ARBA" id="ARBA00011738"/>
    </source>
</evidence>
<evidence type="ECO:0000256" key="5">
    <source>
        <dbReference type="ARBA" id="ARBA00022756"/>
    </source>
</evidence>
<dbReference type="GO" id="GO:0030170">
    <property type="term" value="F:pyridoxal phosphate binding"/>
    <property type="evidence" value="ECO:0007669"/>
    <property type="project" value="UniProtKB-UniRule"/>
</dbReference>
<keyword evidence="12" id="KW-1185">Reference proteome</keyword>
<evidence type="ECO:0000256" key="6">
    <source>
        <dbReference type="ARBA" id="ARBA00022898"/>
    </source>
</evidence>
<evidence type="ECO:0000256" key="9">
    <source>
        <dbReference type="PIRSR" id="PIRSR604723-51"/>
    </source>
</evidence>
<comment type="catalytic activity">
    <reaction evidence="7 8">
        <text>6-carboxyhexanoyl-[ACP] + L-alanine + H(+) = (8S)-8-amino-7-oxononanoate + holo-[ACP] + CO2</text>
        <dbReference type="Rhea" id="RHEA:42288"/>
        <dbReference type="Rhea" id="RHEA-COMP:9685"/>
        <dbReference type="Rhea" id="RHEA-COMP:9955"/>
        <dbReference type="ChEBI" id="CHEBI:15378"/>
        <dbReference type="ChEBI" id="CHEBI:16526"/>
        <dbReference type="ChEBI" id="CHEBI:57972"/>
        <dbReference type="ChEBI" id="CHEBI:64479"/>
        <dbReference type="ChEBI" id="CHEBI:78846"/>
        <dbReference type="ChEBI" id="CHEBI:149468"/>
        <dbReference type="EC" id="2.3.1.47"/>
    </reaction>
</comment>
<sequence length="388" mass="42520">MLTDLSKALLQRRAAGLYRTRTISDGPQSTRMTIDGETFLAFCSNDYLALANDPELLAAASLGLERYGIGAGASHLINGHSQAHHELEKALADFTRFPRTLLFSTGYMANMAVATALLGRHDAIFADRFNHASLNDAALLSQASLRRYHHLDLDHLESQLTQTPAKCKLVMTDAVFSMDGDCAPIGDLLVLCQRFGAWLLVDDAHGFGVLGEQGRGSLFQTHFPENHVPHLIYMATLGKAAGVAGAFVAAQTEVIETLIQQGRTYGYTTASPPLLAHTLLTSLQIIAQQSWRREQLVRLIERLRQGLVSLPWQLLPSTTAIQPLLVRDNEQALQLSAALRERGIWVPAIRPPTVPKGTARLRITLSAAHTLAEIDQLTLTLRDLKNTL</sequence>
<feature type="binding site" evidence="8">
    <location>
        <position position="236"/>
    </location>
    <ligand>
        <name>pyridoxal 5'-phosphate</name>
        <dbReference type="ChEBI" id="CHEBI:597326"/>
    </ligand>
</feature>
<dbReference type="HAMAP" id="MF_01693">
    <property type="entry name" value="BioF_aminotrans_2"/>
    <property type="match status" value="1"/>
</dbReference>
<feature type="binding site" evidence="8">
    <location>
        <position position="19"/>
    </location>
    <ligand>
        <name>substrate</name>
    </ligand>
</feature>
<comment type="cofactor">
    <cofactor evidence="1 8 9">
        <name>pyridoxal 5'-phosphate</name>
        <dbReference type="ChEBI" id="CHEBI:597326"/>
    </cofactor>
</comment>
<dbReference type="InterPro" id="IPR015424">
    <property type="entry name" value="PyrdxlP-dep_Trfase"/>
</dbReference>
<dbReference type="GO" id="GO:0009102">
    <property type="term" value="P:biotin biosynthetic process"/>
    <property type="evidence" value="ECO:0007669"/>
    <property type="project" value="UniProtKB-UniRule"/>
</dbReference>
<dbReference type="Proteomes" id="UP000198729">
    <property type="component" value="Unassembled WGS sequence"/>
</dbReference>
<feature type="binding site" evidence="8">
    <location>
        <position position="353"/>
    </location>
    <ligand>
        <name>substrate</name>
    </ligand>
</feature>
<dbReference type="NCBIfam" id="TIGR00858">
    <property type="entry name" value="bioF"/>
    <property type="match status" value="1"/>
</dbReference>
<feature type="binding site" evidence="8">
    <location>
        <position position="177"/>
    </location>
    <ligand>
        <name>pyridoxal 5'-phosphate</name>
        <dbReference type="ChEBI" id="CHEBI:597326"/>
    </ligand>
</feature>
<dbReference type="Pfam" id="PF00155">
    <property type="entry name" value="Aminotran_1_2"/>
    <property type="match status" value="1"/>
</dbReference>
<keyword evidence="4 8" id="KW-0808">Transferase</keyword>
<feature type="domain" description="Aminotransferase class I/classII large" evidence="10">
    <location>
        <begin position="39"/>
        <end position="377"/>
    </location>
</feature>
<keyword evidence="5 8" id="KW-0093">Biotin biosynthesis</keyword>
<comment type="pathway">
    <text evidence="2 8">Cofactor biosynthesis; biotin biosynthesis.</text>
</comment>
<dbReference type="RefSeq" id="WP_090285673.1">
    <property type="nucleotide sequence ID" value="NZ_FMWO01000045.1"/>
</dbReference>
<dbReference type="STRING" id="51642.NSMM_380040"/>
<dbReference type="EC" id="2.3.1.47" evidence="8"/>
<dbReference type="CDD" id="cd06454">
    <property type="entry name" value="KBL_like"/>
    <property type="match status" value="1"/>
</dbReference>
<dbReference type="InterPro" id="IPR050087">
    <property type="entry name" value="AON_synthase_class-II"/>
</dbReference>
<evidence type="ECO:0000256" key="1">
    <source>
        <dbReference type="ARBA" id="ARBA00001933"/>
    </source>
</evidence>
<dbReference type="UniPathway" id="UPA00078"/>
<gene>
    <name evidence="8 11" type="primary">bioF</name>
    <name evidence="11" type="ORF">NSMM_380040</name>
</gene>
<evidence type="ECO:0000259" key="10">
    <source>
        <dbReference type="Pfam" id="PF00155"/>
    </source>
</evidence>
<dbReference type="Gene3D" id="3.40.640.10">
    <property type="entry name" value="Type I PLP-dependent aspartate aminotransferase-like (Major domain)"/>
    <property type="match status" value="1"/>
</dbReference>